<evidence type="ECO:0000259" key="2">
    <source>
        <dbReference type="Pfam" id="PF07727"/>
    </source>
</evidence>
<dbReference type="Proteomes" id="UP000321947">
    <property type="component" value="Unassembled WGS sequence"/>
</dbReference>
<evidence type="ECO:0000313" key="5">
    <source>
        <dbReference type="EMBL" id="TYK08728.1"/>
    </source>
</evidence>
<evidence type="ECO:0000313" key="4">
    <source>
        <dbReference type="EMBL" id="KAA0065488.1"/>
    </source>
</evidence>
<feature type="domain" description="Reverse transcriptase Ty1/copia-type" evidence="2">
    <location>
        <begin position="39"/>
        <end position="116"/>
    </location>
</feature>
<feature type="region of interest" description="Disordered" evidence="1">
    <location>
        <begin position="312"/>
        <end position="450"/>
    </location>
</feature>
<dbReference type="InterPro" id="IPR013103">
    <property type="entry name" value="RVT_2"/>
</dbReference>
<evidence type="ECO:0000256" key="1">
    <source>
        <dbReference type="SAM" id="MobiDB-lite"/>
    </source>
</evidence>
<dbReference type="InterPro" id="IPR046796">
    <property type="entry name" value="Transposase_32_dom"/>
</dbReference>
<dbReference type="EMBL" id="SSTD01012420">
    <property type="protein sequence ID" value="TYK08728.1"/>
    <property type="molecule type" value="Genomic_DNA"/>
</dbReference>
<proteinExistence type="predicted"/>
<organism evidence="4 6">
    <name type="scientific">Cucumis melo var. makuwa</name>
    <name type="common">Oriental melon</name>
    <dbReference type="NCBI Taxonomy" id="1194695"/>
    <lineage>
        <taxon>Eukaryota</taxon>
        <taxon>Viridiplantae</taxon>
        <taxon>Streptophyta</taxon>
        <taxon>Embryophyta</taxon>
        <taxon>Tracheophyta</taxon>
        <taxon>Spermatophyta</taxon>
        <taxon>Magnoliopsida</taxon>
        <taxon>eudicotyledons</taxon>
        <taxon>Gunneridae</taxon>
        <taxon>Pentapetalae</taxon>
        <taxon>rosids</taxon>
        <taxon>fabids</taxon>
        <taxon>Cucurbitales</taxon>
        <taxon>Cucurbitaceae</taxon>
        <taxon>Benincaseae</taxon>
        <taxon>Cucumis</taxon>
    </lineage>
</organism>
<dbReference type="Proteomes" id="UP000321393">
    <property type="component" value="Unassembled WGS sequence"/>
</dbReference>
<evidence type="ECO:0000259" key="3">
    <source>
        <dbReference type="Pfam" id="PF20167"/>
    </source>
</evidence>
<dbReference type="Pfam" id="PF07727">
    <property type="entry name" value="RVT_2"/>
    <property type="match status" value="1"/>
</dbReference>
<dbReference type="AlphaFoldDB" id="A0A5A7VCX5"/>
<feature type="compositionally biased region" description="Polar residues" evidence="1">
    <location>
        <begin position="349"/>
        <end position="364"/>
    </location>
</feature>
<evidence type="ECO:0000313" key="7">
    <source>
        <dbReference type="Proteomes" id="UP000321947"/>
    </source>
</evidence>
<feature type="compositionally biased region" description="Basic and acidic residues" evidence="1">
    <location>
        <begin position="370"/>
        <end position="379"/>
    </location>
</feature>
<feature type="compositionally biased region" description="Polar residues" evidence="1">
    <location>
        <begin position="440"/>
        <end position="450"/>
    </location>
</feature>
<feature type="compositionally biased region" description="Low complexity" evidence="1">
    <location>
        <begin position="411"/>
        <end position="424"/>
    </location>
</feature>
<reference evidence="6 7" key="1">
    <citation type="submission" date="2019-08" db="EMBL/GenBank/DDBJ databases">
        <title>Draft genome sequences of two oriental melons (Cucumis melo L. var makuwa).</title>
        <authorList>
            <person name="Kwon S.-Y."/>
        </authorList>
    </citation>
    <scope>NUCLEOTIDE SEQUENCE [LARGE SCALE GENOMIC DNA]</scope>
    <source>
        <strain evidence="7">cv. Chang Bougi</strain>
        <strain evidence="6">cv. SW 3</strain>
        <tissue evidence="4">Leaf</tissue>
    </source>
</reference>
<feature type="domain" description="Putative plant transposon protein" evidence="3">
    <location>
        <begin position="473"/>
        <end position="642"/>
    </location>
</feature>
<gene>
    <name evidence="5" type="ORF">E5676_scaffold76G00340</name>
    <name evidence="4" type="ORF">E6C27_scaffold17G001910</name>
</gene>
<feature type="compositionally biased region" description="Acidic residues" evidence="1">
    <location>
        <begin position="397"/>
        <end position="407"/>
    </location>
</feature>
<evidence type="ECO:0000313" key="6">
    <source>
        <dbReference type="Proteomes" id="UP000321393"/>
    </source>
</evidence>
<dbReference type="Pfam" id="PF20167">
    <property type="entry name" value="Transposase_32"/>
    <property type="match status" value="1"/>
</dbReference>
<sequence length="763" mass="84852">MDVKSSFLNGYLSEEVYVAQPKGFIDPIHGDHVYKLRKIYVDDIIFRRTSLDYVVKFVRQMKGEFEMTMVGELTFFLGFQIRQEETSIFFSQEKYAKNLISKFGMDKAKPKRTPTTTHLKMTKDTTGEKVDSSLHQSIIRSLLYLTASRPDIAFAVGVCARYRADPRTSHLHSTKRILKYITSTFKYGLWYTFDTTGVLVGVTGRCWSLSTSSIAIHKARTRRVSRPKNSFLLSYIYVRFCIMVDTRFKSYQSSALSSTHSPSATNVFNSMAPSPSKTTTTTKGKHYKCIPTRHLFKKIHRSMAAIDNDQHSLLTSPVSPPRTSHPSASSSVSRSSVSVETVVLDSDSSDGNDNVISCSPSRVASPSKDVLSRTTDHGKSPTTQSFPVSPQASFSTNDEEASDDTNEDYVPIPEETPTPEETTTSAEDHVSSPKNRMLEPQSTEGLGESSISMLPPEHYYPYPAILDLICNVGLLHTVSEVGPFYPRLICELVVNLPSDFNDLSTEEFYKVHIRGVCYNVSPELLNQFLDITLPTNYAILYSTPECLAEELTEGTVPVWPVDGQLPIASLTVKYAILYQIGISNRIPSTHASIISTTLGHFVYLVGTRVKVNVGKFIFNHLLRHVDTFAIHIPICFPRLLSGFILSQQPTILTPLDTVGTTPRIIPVSMRLFQGFHIPDVAAKFESAPGGTRAAIATYPTIGQPLVLSVPLANWLLQALMAESRSLTRQISELSDRQTVLDVVLRDFRHVASGSPTSLSDHQG</sequence>
<feature type="compositionally biased region" description="Low complexity" evidence="1">
    <location>
        <begin position="321"/>
        <end position="343"/>
    </location>
</feature>
<protein>
    <submittedName>
        <fullName evidence="4 5">Gag-pol polyprotein</fullName>
    </submittedName>
</protein>
<dbReference type="OrthoDB" id="439568at2759"/>
<feature type="compositionally biased region" description="Polar residues" evidence="1">
    <location>
        <begin position="380"/>
        <end position="396"/>
    </location>
</feature>
<dbReference type="EMBL" id="SSTE01001516">
    <property type="protein sequence ID" value="KAA0065488.1"/>
    <property type="molecule type" value="Genomic_DNA"/>
</dbReference>
<dbReference type="PANTHER" id="PTHR11439:SF486">
    <property type="entry name" value="RLK (RECEPTOR-LIKE KINASE) PROTEIN, PUTATIVE-RELATED"/>
    <property type="match status" value="1"/>
</dbReference>
<dbReference type="PANTHER" id="PTHR11439">
    <property type="entry name" value="GAG-POL-RELATED RETROTRANSPOSON"/>
    <property type="match status" value="1"/>
</dbReference>
<name>A0A5A7VCX5_CUCMM</name>
<comment type="caution">
    <text evidence="4">The sequence shown here is derived from an EMBL/GenBank/DDBJ whole genome shotgun (WGS) entry which is preliminary data.</text>
</comment>
<accession>A0A5A7VCX5</accession>